<dbReference type="Pfam" id="PF19779">
    <property type="entry name" value="DUF6264"/>
    <property type="match status" value="1"/>
</dbReference>
<dbReference type="InterPro" id="IPR046231">
    <property type="entry name" value="DUF6264"/>
</dbReference>
<feature type="transmembrane region" description="Helical" evidence="2">
    <location>
        <begin position="140"/>
        <end position="160"/>
    </location>
</feature>
<gene>
    <name evidence="3" type="ORF">SAMN04487966_1016</name>
</gene>
<feature type="transmembrane region" description="Helical" evidence="2">
    <location>
        <begin position="192"/>
        <end position="212"/>
    </location>
</feature>
<feature type="transmembrane region" description="Helical" evidence="2">
    <location>
        <begin position="224"/>
        <end position="257"/>
    </location>
</feature>
<evidence type="ECO:0000256" key="1">
    <source>
        <dbReference type="SAM" id="MobiDB-lite"/>
    </source>
</evidence>
<feature type="region of interest" description="Disordered" evidence="1">
    <location>
        <begin position="1"/>
        <end position="131"/>
    </location>
</feature>
<feature type="compositionally biased region" description="Low complexity" evidence="1">
    <location>
        <begin position="43"/>
        <end position="111"/>
    </location>
</feature>
<evidence type="ECO:0000313" key="3">
    <source>
        <dbReference type="EMBL" id="SFV19993.1"/>
    </source>
</evidence>
<dbReference type="AlphaFoldDB" id="A0A1I7MDH9"/>
<reference evidence="3 4" key="1">
    <citation type="submission" date="2016-10" db="EMBL/GenBank/DDBJ databases">
        <authorList>
            <person name="de Groot N.N."/>
        </authorList>
    </citation>
    <scope>NUCLEOTIDE SEQUENCE [LARGE SCALE GENOMIC DNA]</scope>
    <source>
        <strain evidence="3 4">CGMCC 1.7054</strain>
    </source>
</reference>
<organism evidence="3 4">
    <name type="scientific">Micrococcus terreus</name>
    <dbReference type="NCBI Taxonomy" id="574650"/>
    <lineage>
        <taxon>Bacteria</taxon>
        <taxon>Bacillati</taxon>
        <taxon>Actinomycetota</taxon>
        <taxon>Actinomycetes</taxon>
        <taxon>Micrococcales</taxon>
        <taxon>Micrococcaceae</taxon>
        <taxon>Micrococcus</taxon>
    </lineage>
</organism>
<dbReference type="Proteomes" id="UP000198881">
    <property type="component" value="Unassembled WGS sequence"/>
</dbReference>
<dbReference type="OrthoDB" id="3831145at2"/>
<keyword evidence="2" id="KW-0812">Transmembrane</keyword>
<sequence>MTDQPRDPQRPYGQNPYGEQDPNTGSDQPAQPRYGQYAPNRDPSAPSGQPQGQPQYGQYAPPQYGQPGQPSQQAPSPYGAPPQQGYGQPYGQQPQQGYGQPYGQPHPQYGQPGYGQQFGGFQPGAPAGPVQRPQTIDRSYWLILAAGAIFGIINLISAFLPNLGMSQQQMDLLEQQFSDAGMPISVQELLPLVQTTTIVMTLILVGVYVLIARGIRNGSNVARIFGTIFAAISVFSIFGLGFLYVVPGIVGIVFAYLRPSSEYMRARAWEKASGIRR</sequence>
<proteinExistence type="predicted"/>
<evidence type="ECO:0000256" key="2">
    <source>
        <dbReference type="SAM" id="Phobius"/>
    </source>
</evidence>
<dbReference type="RefSeq" id="WP_091692606.1">
    <property type="nucleotide sequence ID" value="NZ_FPCG01000001.1"/>
</dbReference>
<keyword evidence="4" id="KW-1185">Reference proteome</keyword>
<evidence type="ECO:0008006" key="5">
    <source>
        <dbReference type="Google" id="ProtNLM"/>
    </source>
</evidence>
<keyword evidence="2" id="KW-0472">Membrane</keyword>
<feature type="compositionally biased region" description="Gly residues" evidence="1">
    <location>
        <begin position="112"/>
        <end position="122"/>
    </location>
</feature>
<keyword evidence="2" id="KW-1133">Transmembrane helix</keyword>
<dbReference type="EMBL" id="FPCG01000001">
    <property type="protein sequence ID" value="SFV19993.1"/>
    <property type="molecule type" value="Genomic_DNA"/>
</dbReference>
<name>A0A1I7MDH9_9MICC</name>
<dbReference type="STRING" id="574650.SAMN04487966_1016"/>
<protein>
    <recommendedName>
        <fullName evidence="5">DUF4064 domain-containing protein</fullName>
    </recommendedName>
</protein>
<evidence type="ECO:0000313" key="4">
    <source>
        <dbReference type="Proteomes" id="UP000198881"/>
    </source>
</evidence>
<accession>A0A1I7MDH9</accession>